<comment type="caution">
    <text evidence="1">The sequence shown here is derived from an EMBL/GenBank/DDBJ whole genome shotgun (WGS) entry which is preliminary data.</text>
</comment>
<evidence type="ECO:0000313" key="2">
    <source>
        <dbReference type="Proteomes" id="UP001501666"/>
    </source>
</evidence>
<name>A0ABP6DKZ7_9ACTN</name>
<dbReference type="RefSeq" id="WP_346143546.1">
    <property type="nucleotide sequence ID" value="NZ_BAAATE010000002.1"/>
</dbReference>
<evidence type="ECO:0000313" key="1">
    <source>
        <dbReference type="EMBL" id="GAA2646682.1"/>
    </source>
</evidence>
<reference evidence="2" key="1">
    <citation type="journal article" date="2019" name="Int. J. Syst. Evol. Microbiol.">
        <title>The Global Catalogue of Microorganisms (GCM) 10K type strain sequencing project: providing services to taxonomists for standard genome sequencing and annotation.</title>
        <authorList>
            <consortium name="The Broad Institute Genomics Platform"/>
            <consortium name="The Broad Institute Genome Sequencing Center for Infectious Disease"/>
            <person name="Wu L."/>
            <person name="Ma J."/>
        </authorList>
    </citation>
    <scope>NUCLEOTIDE SEQUENCE [LARGE SCALE GENOMIC DNA]</scope>
    <source>
        <strain evidence="2">JCM 6835</strain>
    </source>
</reference>
<evidence type="ECO:0008006" key="3">
    <source>
        <dbReference type="Google" id="ProtNLM"/>
    </source>
</evidence>
<keyword evidence="2" id="KW-1185">Reference proteome</keyword>
<protein>
    <recommendedName>
        <fullName evidence="3">Ig-like domain-containing protein</fullName>
    </recommendedName>
</protein>
<dbReference type="Proteomes" id="UP001501666">
    <property type="component" value="Unassembled WGS sequence"/>
</dbReference>
<dbReference type="EMBL" id="BAAATE010000002">
    <property type="protein sequence ID" value="GAA2646682.1"/>
    <property type="molecule type" value="Genomic_DNA"/>
</dbReference>
<accession>A0ABP6DKZ7</accession>
<gene>
    <name evidence="1" type="ORF">GCM10010412_009560</name>
</gene>
<proteinExistence type="predicted"/>
<organism evidence="1 2">
    <name type="scientific">Nonomuraea recticatena</name>
    <dbReference type="NCBI Taxonomy" id="46178"/>
    <lineage>
        <taxon>Bacteria</taxon>
        <taxon>Bacillati</taxon>
        <taxon>Actinomycetota</taxon>
        <taxon>Actinomycetes</taxon>
        <taxon>Streptosporangiales</taxon>
        <taxon>Streptosporangiaceae</taxon>
        <taxon>Nonomuraea</taxon>
    </lineage>
</organism>
<sequence length="329" mass="36101">MDDVLPLASQPSEWGVPRLTLQERRDWVGPLDPEVLSSHGMWEIADPLSQAGIQPQWALEVLDKPIRTRQSWLTAPFTPGAATGPQSLYKLAKPGANLGFSLRCMICIQGDSLWAEFELSNGSPGARQYNADYWASPFEPGIDVRLYRDGKQIPRTPYGGTDILPLFTLPEGPGSYRLTAKNAQHDTEWTFTTPAAADPLPGSFCTLEAMYGTAKPCRPAPVVFVSYDLGDTLDARNSVRSGRTHTFTVSPYRSPSRSKMPDIAGLRLWASTDDGATYNPVDVKQERDGTYTARARYGAAKGTVTLKVEAWDKAGNSIKQTSVRAFSLK</sequence>